<dbReference type="PANTHER" id="PTHR35535:SF1">
    <property type="entry name" value="HEAT SHOCK PROTEIN HSLJ"/>
    <property type="match status" value="1"/>
</dbReference>
<proteinExistence type="predicted"/>
<reference evidence="2 3" key="1">
    <citation type="submission" date="2020-08" db="EMBL/GenBank/DDBJ databases">
        <title>Winogradskyella ouciana sp. nov., isolated from the hadal seawater of the Mariana Trench.</title>
        <authorList>
            <person name="He X."/>
        </authorList>
    </citation>
    <scope>NUCLEOTIDE SEQUENCE [LARGE SCALE GENOMIC DNA]</scope>
    <source>
        <strain evidence="2 3">KCTC 22026</strain>
    </source>
</reference>
<dbReference type="InterPro" id="IPR038670">
    <property type="entry name" value="HslJ-like_sf"/>
</dbReference>
<dbReference type="PROSITE" id="PS51257">
    <property type="entry name" value="PROKAR_LIPOPROTEIN"/>
    <property type="match status" value="1"/>
</dbReference>
<sequence length="277" mass="30645">MKFLLSIFTLIIVAQSCNTTKETIENENLNSMKKEHITLSGSYTISQVGDNKSLSPKLNISFDENSNKVTGFSGCNTFFGTYAVENNKISFSQMATSKKLCRPEINDIESQILKALNDADSFSINGEDLILLNNQTVLLNATKSIIAIKNKVSRGNSGIGVTYQITSRGIFEYIHISESTIYYSTDRGLKSIHNYSNNKEDWTQINTLIDAIDIENLRNLEAPSHNRATDGAAEATLSVKMGDVLHISPSFDHGNPPEEIKALVNKVLSIKENTVKQ</sequence>
<dbReference type="PANTHER" id="PTHR35535">
    <property type="entry name" value="HEAT SHOCK PROTEIN HSLJ"/>
    <property type="match status" value="1"/>
</dbReference>
<feature type="domain" description="DUF306" evidence="1">
    <location>
        <begin position="41"/>
        <end position="136"/>
    </location>
</feature>
<dbReference type="Gene3D" id="2.40.128.270">
    <property type="match status" value="1"/>
</dbReference>
<dbReference type="Proteomes" id="UP000607435">
    <property type="component" value="Unassembled WGS sequence"/>
</dbReference>
<evidence type="ECO:0000259" key="1">
    <source>
        <dbReference type="Pfam" id="PF03724"/>
    </source>
</evidence>
<gene>
    <name evidence="2" type="ORF">H6H04_05785</name>
</gene>
<dbReference type="InterPro" id="IPR005184">
    <property type="entry name" value="DUF306_Meta_HslJ"/>
</dbReference>
<dbReference type="RefSeq" id="WP_186844971.1">
    <property type="nucleotide sequence ID" value="NZ_JACOME010000001.1"/>
</dbReference>
<organism evidence="2 3">
    <name type="scientific">Winogradskyella echinorum</name>
    <dbReference type="NCBI Taxonomy" id="538189"/>
    <lineage>
        <taxon>Bacteria</taxon>
        <taxon>Pseudomonadati</taxon>
        <taxon>Bacteroidota</taxon>
        <taxon>Flavobacteriia</taxon>
        <taxon>Flavobacteriales</taxon>
        <taxon>Flavobacteriaceae</taxon>
        <taxon>Winogradskyella</taxon>
    </lineage>
</organism>
<protein>
    <submittedName>
        <fullName evidence="2">META domain-containing protein</fullName>
    </submittedName>
</protein>
<accession>A0ABR6XZI7</accession>
<dbReference type="EMBL" id="JACOME010000001">
    <property type="protein sequence ID" value="MBC3845880.1"/>
    <property type="molecule type" value="Genomic_DNA"/>
</dbReference>
<comment type="caution">
    <text evidence="2">The sequence shown here is derived from an EMBL/GenBank/DDBJ whole genome shotgun (WGS) entry which is preliminary data.</text>
</comment>
<dbReference type="InterPro" id="IPR053147">
    <property type="entry name" value="Hsp_HslJ-like"/>
</dbReference>
<evidence type="ECO:0000313" key="3">
    <source>
        <dbReference type="Proteomes" id="UP000607435"/>
    </source>
</evidence>
<keyword evidence="3" id="KW-1185">Reference proteome</keyword>
<name>A0ABR6XZI7_9FLAO</name>
<dbReference type="Pfam" id="PF03724">
    <property type="entry name" value="META"/>
    <property type="match status" value="1"/>
</dbReference>
<evidence type="ECO:0000313" key="2">
    <source>
        <dbReference type="EMBL" id="MBC3845880.1"/>
    </source>
</evidence>